<evidence type="ECO:0000256" key="10">
    <source>
        <dbReference type="ARBA" id="ARBA00023315"/>
    </source>
</evidence>
<comment type="caution">
    <text evidence="18">The sequence shown here is derived from an EMBL/GenBank/DDBJ whole genome shotgun (WGS) entry which is preliminary data.</text>
</comment>
<keyword evidence="8" id="KW-0443">Lipid metabolism</keyword>
<dbReference type="AlphaFoldDB" id="A0A415IH90"/>
<dbReference type="Gene3D" id="3.40.47.10">
    <property type="match status" value="1"/>
</dbReference>
<dbReference type="InterPro" id="IPR020841">
    <property type="entry name" value="PKS_Beta-ketoAc_synthase_dom"/>
</dbReference>
<reference evidence="18 19" key="1">
    <citation type="submission" date="2018-08" db="EMBL/GenBank/DDBJ databases">
        <title>A genome reference for cultivated species of the human gut microbiota.</title>
        <authorList>
            <person name="Zou Y."/>
            <person name="Xue W."/>
            <person name="Luo G."/>
        </authorList>
    </citation>
    <scope>NUCLEOTIDE SEQUENCE [LARGE SCALE GENOMIC DNA]</scope>
    <source>
        <strain evidence="18 19">AF39-14AC</strain>
    </source>
</reference>
<dbReference type="Pfam" id="PF02801">
    <property type="entry name" value="Ketoacyl-synt_C"/>
    <property type="match status" value="1"/>
</dbReference>
<dbReference type="FunFam" id="3.40.47.10:FF:000009">
    <property type="entry name" value="3-oxoacyl-[acyl-carrier-protein] synthase 2"/>
    <property type="match status" value="1"/>
</dbReference>
<keyword evidence="7" id="KW-0276">Fatty acid metabolism</keyword>
<evidence type="ECO:0000256" key="6">
    <source>
        <dbReference type="ARBA" id="ARBA00022679"/>
    </source>
</evidence>
<dbReference type="PANTHER" id="PTHR11712">
    <property type="entry name" value="POLYKETIDE SYNTHASE-RELATED"/>
    <property type="match status" value="1"/>
</dbReference>
<evidence type="ECO:0000256" key="3">
    <source>
        <dbReference type="ARBA" id="ARBA00012356"/>
    </source>
</evidence>
<dbReference type="GO" id="GO:0004315">
    <property type="term" value="F:3-oxoacyl-[acyl-carrier-protein] synthase activity"/>
    <property type="evidence" value="ECO:0007669"/>
    <property type="project" value="UniProtKB-UniRule"/>
</dbReference>
<dbReference type="EC" id="2.3.1.179" evidence="3 14"/>
<dbReference type="InterPro" id="IPR000794">
    <property type="entry name" value="Beta-ketoacyl_synthase"/>
</dbReference>
<sequence length="410" mass="43630">MSRRVVVTGLGAVTPIGNNVDDFWTSVKAGKIGFDHITKFDTTDYKCHIAAELKDFNPQDFMDRKAAKRMEPFSQYAVAAAKQAIDDSGLDIEKEDPYMVGCAIGSGVGSLQAMERETQKLYEKGPNRVNPLLVPLMICNMAAGNVSIQFGLKGKSINDVTACATGTNTIGEAYRSIQYGEADVMVAGGTEGSVCPIGIAGFTALTALSTVDDPAKCSLPFDKNRSGFVMGEGAGVVILEELEHAKARGAKIYAEVVGYGCSSDAYHITSPQEDGAGAARAMTNAMSDAGVTPADVKYINAHGTGTHHNDLFETRAIKLAFGDDAANLKINSTKSMIGHLLGAAGAVEFITCVKEIQDGFIHKTVGYETPDEEIDLNYCKDSYEEPVEYALSNSLGFGGHNASILLKAYK</sequence>
<keyword evidence="6 14" id="KW-0808">Transferase</keyword>
<feature type="active site" description="For beta-ketoacyl synthase activity" evidence="15">
    <location>
        <position position="163"/>
    </location>
</feature>
<evidence type="ECO:0000256" key="15">
    <source>
        <dbReference type="PIRSR" id="PIRSR000447-1"/>
    </source>
</evidence>
<evidence type="ECO:0000256" key="14">
    <source>
        <dbReference type="PIRNR" id="PIRNR000447"/>
    </source>
</evidence>
<accession>A0A415IH90</accession>
<dbReference type="GO" id="GO:0006633">
    <property type="term" value="P:fatty acid biosynthetic process"/>
    <property type="evidence" value="ECO:0007669"/>
    <property type="project" value="UniProtKB-UniRule"/>
</dbReference>
<dbReference type="SUPFAM" id="SSF53901">
    <property type="entry name" value="Thiolase-like"/>
    <property type="match status" value="2"/>
</dbReference>
<name>A0A415IH90_9FIRM</name>
<gene>
    <name evidence="18" type="primary">fabF</name>
    <name evidence="18" type="ORF">DW038_03315</name>
</gene>
<comment type="pathway">
    <text evidence="1 14">Lipid metabolism; fatty acid biosynthesis.</text>
</comment>
<keyword evidence="10 14" id="KW-0012">Acyltransferase</keyword>
<evidence type="ECO:0000256" key="5">
    <source>
        <dbReference type="ARBA" id="ARBA00022516"/>
    </source>
</evidence>
<evidence type="ECO:0000256" key="2">
    <source>
        <dbReference type="ARBA" id="ARBA00008467"/>
    </source>
</evidence>
<dbReference type="EMBL" id="QROF01000002">
    <property type="protein sequence ID" value="RHL06974.1"/>
    <property type="molecule type" value="Genomic_DNA"/>
</dbReference>
<dbReference type="InterPro" id="IPR017568">
    <property type="entry name" value="3-oxoacyl-ACP_synth-2"/>
</dbReference>
<dbReference type="InterPro" id="IPR014030">
    <property type="entry name" value="Ketoacyl_synth_N"/>
</dbReference>
<evidence type="ECO:0000259" key="17">
    <source>
        <dbReference type="PROSITE" id="PS52004"/>
    </source>
</evidence>
<evidence type="ECO:0000256" key="4">
    <source>
        <dbReference type="ARBA" id="ARBA00014657"/>
    </source>
</evidence>
<dbReference type="InterPro" id="IPR014031">
    <property type="entry name" value="Ketoacyl_synth_C"/>
</dbReference>
<evidence type="ECO:0000256" key="16">
    <source>
        <dbReference type="RuleBase" id="RU003694"/>
    </source>
</evidence>
<comment type="catalytic activity">
    <reaction evidence="13 14">
        <text>a fatty acyl-[ACP] + malonyl-[ACP] + H(+) = a 3-oxoacyl-[ACP] + holo-[ACP] + CO2</text>
        <dbReference type="Rhea" id="RHEA:22836"/>
        <dbReference type="Rhea" id="RHEA-COMP:9623"/>
        <dbReference type="Rhea" id="RHEA-COMP:9685"/>
        <dbReference type="Rhea" id="RHEA-COMP:9916"/>
        <dbReference type="Rhea" id="RHEA-COMP:14125"/>
        <dbReference type="ChEBI" id="CHEBI:15378"/>
        <dbReference type="ChEBI" id="CHEBI:16526"/>
        <dbReference type="ChEBI" id="CHEBI:64479"/>
        <dbReference type="ChEBI" id="CHEBI:78449"/>
        <dbReference type="ChEBI" id="CHEBI:78776"/>
        <dbReference type="ChEBI" id="CHEBI:138651"/>
    </reaction>
</comment>
<evidence type="ECO:0000313" key="19">
    <source>
        <dbReference type="Proteomes" id="UP000286181"/>
    </source>
</evidence>
<dbReference type="PIRSF" id="PIRSF000447">
    <property type="entry name" value="KAS_II"/>
    <property type="match status" value="1"/>
</dbReference>
<evidence type="ECO:0000313" key="18">
    <source>
        <dbReference type="EMBL" id="RHL06974.1"/>
    </source>
</evidence>
<evidence type="ECO:0000256" key="11">
    <source>
        <dbReference type="ARBA" id="ARBA00024006"/>
    </source>
</evidence>
<dbReference type="InterPro" id="IPR016039">
    <property type="entry name" value="Thiolase-like"/>
</dbReference>
<dbReference type="Proteomes" id="UP000286181">
    <property type="component" value="Unassembled WGS sequence"/>
</dbReference>
<comment type="function">
    <text evidence="11 14">Involved in the type II fatty acid elongation cycle. Catalyzes the elongation of a wide range of acyl-ACP by the addition of two carbons from malonyl-ACP to an acyl acceptor. Can efficiently catalyze the conversion of palmitoleoyl-ACP (cis-hexadec-9-enoyl-ACP) to cis-vaccenoyl-ACP (cis-octadec-11-enoyl-ACP), an essential step in the thermal regulation of fatty acid composition.</text>
</comment>
<protein>
    <recommendedName>
        <fullName evidence="4 14">3-oxoacyl-[acyl-carrier-protein] synthase 2</fullName>
        <ecNumber evidence="3 14">2.3.1.179</ecNumber>
    </recommendedName>
</protein>
<keyword evidence="9 14" id="KW-0275">Fatty acid biosynthesis</keyword>
<dbReference type="PROSITE" id="PS52004">
    <property type="entry name" value="KS3_2"/>
    <property type="match status" value="1"/>
</dbReference>
<organism evidence="18 19">
    <name type="scientific">Agathobacter rectalis</name>
    <dbReference type="NCBI Taxonomy" id="39491"/>
    <lineage>
        <taxon>Bacteria</taxon>
        <taxon>Bacillati</taxon>
        <taxon>Bacillota</taxon>
        <taxon>Clostridia</taxon>
        <taxon>Lachnospirales</taxon>
        <taxon>Lachnospiraceae</taxon>
        <taxon>Agathobacter</taxon>
    </lineage>
</organism>
<dbReference type="Pfam" id="PF00109">
    <property type="entry name" value="ketoacyl-synt"/>
    <property type="match status" value="1"/>
</dbReference>
<dbReference type="SMART" id="SM00825">
    <property type="entry name" value="PKS_KS"/>
    <property type="match status" value="1"/>
</dbReference>
<dbReference type="CDD" id="cd00834">
    <property type="entry name" value="KAS_I_II"/>
    <property type="match status" value="1"/>
</dbReference>
<comment type="catalytic activity">
    <reaction evidence="12 14">
        <text>(9Z)-hexadecenoyl-[ACP] + malonyl-[ACP] + H(+) = 3-oxo-(11Z)-octadecenoyl-[ACP] + holo-[ACP] + CO2</text>
        <dbReference type="Rhea" id="RHEA:55040"/>
        <dbReference type="Rhea" id="RHEA-COMP:9623"/>
        <dbReference type="Rhea" id="RHEA-COMP:9685"/>
        <dbReference type="Rhea" id="RHEA-COMP:10800"/>
        <dbReference type="Rhea" id="RHEA-COMP:14074"/>
        <dbReference type="ChEBI" id="CHEBI:15378"/>
        <dbReference type="ChEBI" id="CHEBI:16526"/>
        <dbReference type="ChEBI" id="CHEBI:64479"/>
        <dbReference type="ChEBI" id="CHEBI:78449"/>
        <dbReference type="ChEBI" id="CHEBI:83989"/>
        <dbReference type="ChEBI" id="CHEBI:138538"/>
        <dbReference type="EC" id="2.3.1.179"/>
    </reaction>
</comment>
<proteinExistence type="inferred from homology"/>
<dbReference type="PANTHER" id="PTHR11712:SF336">
    <property type="entry name" value="3-OXOACYL-[ACYL-CARRIER-PROTEIN] SYNTHASE, MITOCHONDRIAL"/>
    <property type="match status" value="1"/>
</dbReference>
<dbReference type="RefSeq" id="WP_118371633.1">
    <property type="nucleotide sequence ID" value="NZ_JAQESI010000023.1"/>
</dbReference>
<dbReference type="GO" id="GO:0005829">
    <property type="term" value="C:cytosol"/>
    <property type="evidence" value="ECO:0007669"/>
    <property type="project" value="TreeGrafter"/>
</dbReference>
<evidence type="ECO:0000256" key="8">
    <source>
        <dbReference type="ARBA" id="ARBA00023098"/>
    </source>
</evidence>
<keyword evidence="5 14" id="KW-0444">Lipid biosynthesis</keyword>
<dbReference type="NCBIfam" id="TIGR03150">
    <property type="entry name" value="fabF"/>
    <property type="match status" value="1"/>
</dbReference>
<feature type="domain" description="Ketosynthase family 3 (KS3)" evidence="17">
    <location>
        <begin position="2"/>
        <end position="408"/>
    </location>
</feature>
<evidence type="ECO:0000256" key="7">
    <source>
        <dbReference type="ARBA" id="ARBA00022832"/>
    </source>
</evidence>
<evidence type="ECO:0000256" key="13">
    <source>
        <dbReference type="ARBA" id="ARBA00047659"/>
    </source>
</evidence>
<evidence type="ECO:0000256" key="1">
    <source>
        <dbReference type="ARBA" id="ARBA00005194"/>
    </source>
</evidence>
<evidence type="ECO:0000256" key="12">
    <source>
        <dbReference type="ARBA" id="ARBA00047318"/>
    </source>
</evidence>
<dbReference type="NCBIfam" id="NF005589">
    <property type="entry name" value="PRK07314.1"/>
    <property type="match status" value="1"/>
</dbReference>
<evidence type="ECO:0000256" key="9">
    <source>
        <dbReference type="ARBA" id="ARBA00023160"/>
    </source>
</evidence>
<comment type="similarity">
    <text evidence="2 14 16">Belongs to the thiolase-like superfamily. Beta-ketoacyl-ACP synthases family.</text>
</comment>
<dbReference type="UniPathway" id="UPA00094"/>